<evidence type="ECO:0000259" key="2">
    <source>
        <dbReference type="SMART" id="SM00645"/>
    </source>
</evidence>
<dbReference type="Pfam" id="PF00112">
    <property type="entry name" value="Peptidase_C1"/>
    <property type="match status" value="1"/>
</dbReference>
<name>A0A0D6LVB5_9BILA</name>
<evidence type="ECO:0000313" key="4">
    <source>
        <dbReference type="Proteomes" id="UP000054495"/>
    </source>
</evidence>
<feature type="domain" description="Peptidase C1A papain C-terminal" evidence="2">
    <location>
        <begin position="8"/>
        <end position="225"/>
    </location>
</feature>
<sequence length="228" mass="26405">MYIQSDDIPDYTLVKCEGGWPIRAWEYIEKSANSLKPGKCGYCWYLKGVCKPYAFHPCGYHPGQTYFGDCPKHLWPTPRCEKFCRRGYPIPYEKDKYYGKPEPMFQLCNNISTVVYRCGVQGLSSYTLPKDEKAIQRDLMKYGPSVATYKVFQDFRLYKRGIYEHKFGEQTGAHAVKLIGWGVENGTKYWHIANSWSPDWGEKGYFRIIRGKNDCDIEDGITGGTFKL</sequence>
<evidence type="ECO:0000256" key="1">
    <source>
        <dbReference type="ARBA" id="ARBA00008455"/>
    </source>
</evidence>
<protein>
    <submittedName>
        <fullName evidence="3">Papain family cysteine protease</fullName>
    </submittedName>
</protein>
<dbReference type="InterPro" id="IPR000668">
    <property type="entry name" value="Peptidase_C1A_C"/>
</dbReference>
<accession>A0A0D6LVB5</accession>
<gene>
    <name evidence="3" type="ORF">ANCCEY_09301</name>
</gene>
<dbReference type="EMBL" id="KE125101">
    <property type="protein sequence ID" value="EPB71587.1"/>
    <property type="molecule type" value="Genomic_DNA"/>
</dbReference>
<keyword evidence="4" id="KW-1185">Reference proteome</keyword>
<dbReference type="PROSITE" id="PS00639">
    <property type="entry name" value="THIOL_PROTEASE_HIS"/>
    <property type="match status" value="1"/>
</dbReference>
<dbReference type="InterPro" id="IPR025660">
    <property type="entry name" value="Pept_his_AS"/>
</dbReference>
<evidence type="ECO:0000313" key="3">
    <source>
        <dbReference type="EMBL" id="EPB71587.1"/>
    </source>
</evidence>
<dbReference type="PANTHER" id="PTHR12411">
    <property type="entry name" value="CYSTEINE PROTEASE FAMILY C1-RELATED"/>
    <property type="match status" value="1"/>
</dbReference>
<organism evidence="3 4">
    <name type="scientific">Ancylostoma ceylanicum</name>
    <dbReference type="NCBI Taxonomy" id="53326"/>
    <lineage>
        <taxon>Eukaryota</taxon>
        <taxon>Metazoa</taxon>
        <taxon>Ecdysozoa</taxon>
        <taxon>Nematoda</taxon>
        <taxon>Chromadorea</taxon>
        <taxon>Rhabditida</taxon>
        <taxon>Rhabditina</taxon>
        <taxon>Rhabditomorpha</taxon>
        <taxon>Strongyloidea</taxon>
        <taxon>Ancylostomatidae</taxon>
        <taxon>Ancylostomatinae</taxon>
        <taxon>Ancylostoma</taxon>
    </lineage>
</organism>
<dbReference type="Proteomes" id="UP000054495">
    <property type="component" value="Unassembled WGS sequence"/>
</dbReference>
<dbReference type="SMART" id="SM00645">
    <property type="entry name" value="Pept_C1"/>
    <property type="match status" value="1"/>
</dbReference>
<dbReference type="AlphaFoldDB" id="A0A0D6LVB5"/>
<reference evidence="3 4" key="1">
    <citation type="submission" date="2013-05" db="EMBL/GenBank/DDBJ databases">
        <title>Draft genome of the parasitic nematode Anyclostoma ceylanicum.</title>
        <authorList>
            <person name="Mitreva M."/>
        </authorList>
    </citation>
    <scope>NUCLEOTIDE SEQUENCE [LARGE SCALE GENOMIC DNA]</scope>
</reference>
<dbReference type="InterPro" id="IPR038765">
    <property type="entry name" value="Papain-like_cys_pep_sf"/>
</dbReference>
<keyword evidence="3" id="KW-0378">Hydrolase</keyword>
<keyword evidence="3" id="KW-0645">Protease</keyword>
<dbReference type="GO" id="GO:0008234">
    <property type="term" value="F:cysteine-type peptidase activity"/>
    <property type="evidence" value="ECO:0007669"/>
    <property type="project" value="InterPro"/>
</dbReference>
<dbReference type="InterPro" id="IPR013128">
    <property type="entry name" value="Peptidase_C1A"/>
</dbReference>
<proteinExistence type="inferred from homology"/>
<dbReference type="Gene3D" id="3.90.70.10">
    <property type="entry name" value="Cysteine proteinases"/>
    <property type="match status" value="1"/>
</dbReference>
<dbReference type="GO" id="GO:0006508">
    <property type="term" value="P:proteolysis"/>
    <property type="evidence" value="ECO:0007669"/>
    <property type="project" value="UniProtKB-KW"/>
</dbReference>
<comment type="similarity">
    <text evidence="1">Belongs to the peptidase C1 family.</text>
</comment>
<dbReference type="SUPFAM" id="SSF54001">
    <property type="entry name" value="Cysteine proteinases"/>
    <property type="match status" value="1"/>
</dbReference>